<comment type="caution">
    <text evidence="3">The sequence shown here is derived from an EMBL/GenBank/DDBJ whole genome shotgun (WGS) entry which is preliminary data.</text>
</comment>
<evidence type="ECO:0000313" key="4">
    <source>
        <dbReference type="Proteomes" id="UP000179270"/>
    </source>
</evidence>
<dbReference type="SMART" id="SM01208">
    <property type="entry name" value="G5"/>
    <property type="match status" value="1"/>
</dbReference>
<dbReference type="InterPro" id="IPR052913">
    <property type="entry name" value="Glycopeptide_resist_protein"/>
</dbReference>
<dbReference type="Pfam" id="PF12229">
    <property type="entry name" value="PG_binding_4"/>
    <property type="match status" value="1"/>
</dbReference>
<dbReference type="InterPro" id="IPR007391">
    <property type="entry name" value="Vancomycin_resist_VanW"/>
</dbReference>
<dbReference type="EMBL" id="MGAF01000048">
    <property type="protein sequence ID" value="OGK39499.1"/>
    <property type="molecule type" value="Genomic_DNA"/>
</dbReference>
<feature type="domain" description="G5" evidence="2">
    <location>
        <begin position="381"/>
        <end position="458"/>
    </location>
</feature>
<dbReference type="AlphaFoldDB" id="A0A1F7I802"/>
<evidence type="ECO:0000256" key="1">
    <source>
        <dbReference type="ARBA" id="ARBA00022729"/>
    </source>
</evidence>
<evidence type="ECO:0000313" key="3">
    <source>
        <dbReference type="EMBL" id="OGK39499.1"/>
    </source>
</evidence>
<keyword evidence="1" id="KW-0732">Signal</keyword>
<accession>A0A1F7I802</accession>
<dbReference type="PANTHER" id="PTHR35788:SF1">
    <property type="entry name" value="EXPORTED PROTEIN"/>
    <property type="match status" value="1"/>
</dbReference>
<gene>
    <name evidence="3" type="ORF">A3A74_00570</name>
</gene>
<dbReference type="InterPro" id="IPR022029">
    <property type="entry name" value="YoaR-like_PG-bd"/>
</dbReference>
<dbReference type="Pfam" id="PF04294">
    <property type="entry name" value="VanW"/>
    <property type="match status" value="1"/>
</dbReference>
<organism evidence="3 4">
    <name type="scientific">Candidatus Roizmanbacteria bacterium RIFCSPLOWO2_01_FULL_35_13</name>
    <dbReference type="NCBI Taxonomy" id="1802055"/>
    <lineage>
        <taxon>Bacteria</taxon>
        <taxon>Candidatus Roizmaniibacteriota</taxon>
    </lineage>
</organism>
<name>A0A1F7I802_9BACT</name>
<protein>
    <recommendedName>
        <fullName evidence="2">G5 domain-containing protein</fullName>
    </recommendedName>
</protein>
<reference evidence="3 4" key="1">
    <citation type="journal article" date="2016" name="Nat. Commun.">
        <title>Thousands of microbial genomes shed light on interconnected biogeochemical processes in an aquifer system.</title>
        <authorList>
            <person name="Anantharaman K."/>
            <person name="Brown C.T."/>
            <person name="Hug L.A."/>
            <person name="Sharon I."/>
            <person name="Castelle C.J."/>
            <person name="Probst A.J."/>
            <person name="Thomas B.C."/>
            <person name="Singh A."/>
            <person name="Wilkins M.J."/>
            <person name="Karaoz U."/>
            <person name="Brodie E.L."/>
            <person name="Williams K.H."/>
            <person name="Hubbard S.S."/>
            <person name="Banfield J.F."/>
        </authorList>
    </citation>
    <scope>NUCLEOTIDE SEQUENCE [LARGE SCALE GENOMIC DNA]</scope>
</reference>
<sequence length="458" mass="51591">MRIFLSGILIISILTILACLQIINKDSDLKNKIYPNVIINDIDFGKKPKSEVVKYFDNVNAKFKKTGLNVLYKNDPVATFSGDQLKIGFDSQGIADRAYLIGRSSHFPSRIFQKLATILNWQKFKFVTKLSYDRSVLEEFTEEAKEKYNKPAKNALFNFENGRVLSFRQEEKGQMIEEQTFLKDTDELILGLEEKMVNIQLQLPVKVIEPEITLAKANEFGIEELIAVGKSDFSHSIPERIHNIILASTKFNGVLIPKGKVFSFNDTIGDISSLTGYKPAYIIKSGKTVLGDGGGVCQVSTTLFRAALNAGLPITERTAHAYRVGYYENDSKPGFDATVFAPSPDLKILNDTPASILIQTEIDEDNNFLTFRFYGKKDERKVEISPVTVYDVSPPFPAIYQDDPTLKKGVTKQVDFPAWGAKAVFDYKVTRDNKTTFEKKFLSVYRPWQAVYLVGTAE</sequence>
<dbReference type="PANTHER" id="PTHR35788">
    <property type="entry name" value="EXPORTED PROTEIN-RELATED"/>
    <property type="match status" value="1"/>
</dbReference>
<dbReference type="STRING" id="1802055.A3A74_00570"/>
<proteinExistence type="predicted"/>
<dbReference type="Proteomes" id="UP000179270">
    <property type="component" value="Unassembled WGS sequence"/>
</dbReference>
<dbReference type="InterPro" id="IPR011098">
    <property type="entry name" value="G5_dom"/>
</dbReference>
<dbReference type="PROSITE" id="PS51257">
    <property type="entry name" value="PROKAR_LIPOPROTEIN"/>
    <property type="match status" value="1"/>
</dbReference>
<evidence type="ECO:0000259" key="2">
    <source>
        <dbReference type="SMART" id="SM01208"/>
    </source>
</evidence>